<evidence type="ECO:0000313" key="1">
    <source>
        <dbReference type="EMBL" id="OQS54662.1"/>
    </source>
</evidence>
<accession>A0A1W0E646</accession>
<gene>
    <name evidence="1" type="ORF">EHP00_1508</name>
</gene>
<reference evidence="1 2" key="1">
    <citation type="journal article" date="2017" name="Environ. Microbiol.">
        <title>Decay of the glycolytic pathway and adaptation to intranuclear parasitism within Enterocytozoonidae microsporidia.</title>
        <authorList>
            <person name="Wiredu Boakye D."/>
            <person name="Jaroenlak P."/>
            <person name="Prachumwat A."/>
            <person name="Williams T.A."/>
            <person name="Bateman K.S."/>
            <person name="Itsathitphaisarn O."/>
            <person name="Sritunyalucksana K."/>
            <person name="Paszkiewicz K.H."/>
            <person name="Moore K.A."/>
            <person name="Stentiford G.D."/>
            <person name="Williams B.A."/>
        </authorList>
    </citation>
    <scope>NUCLEOTIDE SEQUENCE [LARGE SCALE GENOMIC DNA]</scope>
    <source>
        <strain evidence="1 2">TH1</strain>
    </source>
</reference>
<evidence type="ECO:0000313" key="2">
    <source>
        <dbReference type="Proteomes" id="UP000192758"/>
    </source>
</evidence>
<dbReference type="Proteomes" id="UP000192758">
    <property type="component" value="Unassembled WGS sequence"/>
</dbReference>
<dbReference type="OrthoDB" id="2194902at2759"/>
<comment type="caution">
    <text evidence="1">The sequence shown here is derived from an EMBL/GenBank/DDBJ whole genome shotgun (WGS) entry which is preliminary data.</text>
</comment>
<name>A0A1W0E646_9MICR</name>
<sequence>MKFILSNGKQMKNYTEKVVSGRYFLNSKEGNVEYIGTEVKTPVKYFLCNVENGILRKKDFEEARLIRVDTFVENEGIDIDEEIDYKKVIEEFGDKKAKDRIKKRELEGTISGSQKIKYTANDAFFEVVGKEAELENLFEKEYVDKSKELVNVFDSEEVYTKICKKLGLPSVSDVSHGDERLFFTKKCLLTLMDFVFGILDRDFLDKSKIPQKYSTFFQIIKKDIFKNKLTKYGKDKLVSKLYMMMLMYCNGEINIDILPRFKYPKAKFITLIKALNCAVDRKGNVKFK</sequence>
<dbReference type="VEuPathDB" id="MicrosporidiaDB:EHP00_1508"/>
<dbReference type="EMBL" id="MNPJ01000018">
    <property type="protein sequence ID" value="OQS54662.1"/>
    <property type="molecule type" value="Genomic_DNA"/>
</dbReference>
<proteinExistence type="predicted"/>
<protein>
    <submittedName>
        <fullName evidence="1">Uncharacterized protein</fullName>
    </submittedName>
</protein>
<dbReference type="AlphaFoldDB" id="A0A1W0E646"/>
<organism evidence="1 2">
    <name type="scientific">Ecytonucleospora hepatopenaei</name>
    <dbReference type="NCBI Taxonomy" id="646526"/>
    <lineage>
        <taxon>Eukaryota</taxon>
        <taxon>Fungi</taxon>
        <taxon>Fungi incertae sedis</taxon>
        <taxon>Microsporidia</taxon>
        <taxon>Enterocytozoonidae</taxon>
        <taxon>Ecytonucleospora</taxon>
    </lineage>
</organism>
<keyword evidence="2" id="KW-1185">Reference proteome</keyword>